<evidence type="ECO:0000313" key="3">
    <source>
        <dbReference type="Proteomes" id="UP000198414"/>
    </source>
</evidence>
<proteinExistence type="predicted"/>
<dbReference type="Proteomes" id="UP000198414">
    <property type="component" value="Unassembled WGS sequence"/>
</dbReference>
<organism evidence="1 4">
    <name type="scientific">Secundilactobacillus pentosiphilus</name>
    <dbReference type="NCBI Taxonomy" id="1714682"/>
    <lineage>
        <taxon>Bacteria</taxon>
        <taxon>Bacillati</taxon>
        <taxon>Bacillota</taxon>
        <taxon>Bacilli</taxon>
        <taxon>Lactobacillales</taxon>
        <taxon>Lactobacillaceae</taxon>
        <taxon>Secundilactobacillus</taxon>
    </lineage>
</organism>
<dbReference type="OrthoDB" id="2308033at2"/>
<dbReference type="EMBL" id="BCMH01000005">
    <property type="protein sequence ID" value="GAX03365.1"/>
    <property type="molecule type" value="Genomic_DNA"/>
</dbReference>
<dbReference type="RefSeq" id="WP_089088342.1">
    <property type="nucleotide sequence ID" value="NZ_BCMH01000005.1"/>
</dbReference>
<dbReference type="Proteomes" id="UP000198430">
    <property type="component" value="Unassembled WGS sequence"/>
</dbReference>
<accession>A0A1Z5IT59</accession>
<dbReference type="EMBL" id="BCMI01000001">
    <property type="protein sequence ID" value="GAX04772.1"/>
    <property type="molecule type" value="Genomic_DNA"/>
</dbReference>
<protein>
    <submittedName>
        <fullName evidence="1">Uncharacterized protein</fullName>
    </submittedName>
</protein>
<gene>
    <name evidence="1" type="ORF">IWT140_00967</name>
    <name evidence="2" type="ORF">IWT25_00065</name>
</gene>
<reference evidence="3 4" key="1">
    <citation type="submission" date="2015-11" db="EMBL/GenBank/DDBJ databases">
        <title>Draft genome sequences of new species of the genus Lactobacillus isolated from orchardgrass silage.</title>
        <authorList>
            <person name="Tohno M."/>
            <person name="Tanizawa Y."/>
            <person name="Arita M."/>
        </authorList>
    </citation>
    <scope>NUCLEOTIDE SEQUENCE [LARGE SCALE GENOMIC DNA]</scope>
    <source>
        <strain evidence="1 4">IWT140</strain>
        <strain evidence="2 3">IWT25</strain>
    </source>
</reference>
<keyword evidence="4" id="KW-1185">Reference proteome</keyword>
<dbReference type="AlphaFoldDB" id="A0A1Z5INP7"/>
<comment type="caution">
    <text evidence="1">The sequence shown here is derived from an EMBL/GenBank/DDBJ whole genome shotgun (WGS) entry which is preliminary data.</text>
</comment>
<accession>A0A1Z5INP7</accession>
<evidence type="ECO:0000313" key="4">
    <source>
        <dbReference type="Proteomes" id="UP000198430"/>
    </source>
</evidence>
<evidence type="ECO:0000313" key="1">
    <source>
        <dbReference type="EMBL" id="GAX03365.1"/>
    </source>
</evidence>
<sequence length="74" mass="8535">MQETTKDLSSTITEAYHHNWVIKLKLSRSQAVTGMVNTSPSNGAFYLTHNGDIERFDLDDLNDVTVIEKHWWKV</sequence>
<name>A0A1Z5INP7_9LACO</name>
<evidence type="ECO:0000313" key="2">
    <source>
        <dbReference type="EMBL" id="GAX04772.1"/>
    </source>
</evidence>